<dbReference type="SUPFAM" id="SSF81296">
    <property type="entry name" value="E set domains"/>
    <property type="match status" value="1"/>
</dbReference>
<protein>
    <recommendedName>
        <fullName evidence="8">MD-2-related lipid-recognition domain-containing protein</fullName>
    </recommendedName>
</protein>
<name>A0A2V0P792_9CHLO</name>
<dbReference type="Pfam" id="PF02221">
    <property type="entry name" value="E1_DerP2_DerF2"/>
    <property type="match status" value="1"/>
</dbReference>
<reference evidence="9 10" key="1">
    <citation type="journal article" date="2018" name="Sci. Rep.">
        <title>Raphidocelis subcapitata (=Pseudokirchneriella subcapitata) provides an insight into genome evolution and environmental adaptations in the Sphaeropleales.</title>
        <authorList>
            <person name="Suzuki S."/>
            <person name="Yamaguchi H."/>
            <person name="Nakajima N."/>
            <person name="Kawachi M."/>
        </authorList>
    </citation>
    <scope>NUCLEOTIDE SEQUENCE [LARGE SCALE GENOMIC DNA]</scope>
    <source>
        <strain evidence="9 10">NIES-35</strain>
    </source>
</reference>
<comment type="function">
    <text evidence="1">Catalyzes the intermembrane transfer of phosphatidylglycerol and phosphatidylinositol.</text>
</comment>
<evidence type="ECO:0000256" key="1">
    <source>
        <dbReference type="ARBA" id="ARBA00002053"/>
    </source>
</evidence>
<sequence>MVAAAPTALLLAPHGQQPAHRPHLAPPAAFEVVQLGFGSGGGGAGAGGLLLIYYLGAHHALRSRGLLAPAAPGAAGRGGGGGGGAAADAALPPRPAGHSAAGVALLQAPWLSWGTSPRGLGDDDFHFVQCSNEPVFNVTDVAINPNPAVHGQDIYVSLTGNNTREVTGATLSVTIYYRGWPVQRQSRDICGGERPVTPACPFEPGNLTITSSDYVPIVAPPGPYSMRMQAWDQNQVGVMCIDIWFRVVTSPSAPAAAAAAARAADAVAGAAAGALWRLAGLAGGGGGGGAGWQGPQQLKPEQGRRIWPGRGAGFGAAV</sequence>
<dbReference type="GO" id="GO:0032934">
    <property type="term" value="F:sterol binding"/>
    <property type="evidence" value="ECO:0007669"/>
    <property type="project" value="InterPro"/>
</dbReference>
<dbReference type="PANTHER" id="PTHR11306">
    <property type="entry name" value="NIEMANN PICK TYPE C2 PROTEIN NPC2-RELATED"/>
    <property type="match status" value="1"/>
</dbReference>
<dbReference type="OrthoDB" id="6409159at2759"/>
<comment type="similarity">
    <text evidence="2">Belongs to the NPC2 family.</text>
</comment>
<evidence type="ECO:0000256" key="4">
    <source>
        <dbReference type="ARBA" id="ARBA00022448"/>
    </source>
</evidence>
<keyword evidence="6" id="KW-0445">Lipid transport</keyword>
<dbReference type="SMART" id="SM00737">
    <property type="entry name" value="ML"/>
    <property type="match status" value="1"/>
</dbReference>
<dbReference type="PANTHER" id="PTHR11306:SF0">
    <property type="entry name" value="PHOSPHATIDYLGLYCEROL_PHOSPHATIDYLINOSITOL TRANSFER PROTEIN"/>
    <property type="match status" value="1"/>
</dbReference>
<accession>A0A2V0P792</accession>
<dbReference type="AlphaFoldDB" id="A0A2V0P792"/>
<dbReference type="InterPro" id="IPR014756">
    <property type="entry name" value="Ig_E-set"/>
</dbReference>
<evidence type="ECO:0000256" key="3">
    <source>
        <dbReference type="ARBA" id="ARBA00011245"/>
    </source>
</evidence>
<evidence type="ECO:0000256" key="2">
    <source>
        <dbReference type="ARBA" id="ARBA00006370"/>
    </source>
</evidence>
<feature type="region of interest" description="Disordered" evidence="7">
    <location>
        <begin position="286"/>
        <end position="318"/>
    </location>
</feature>
<gene>
    <name evidence="9" type="ORF">Rsub_05791</name>
</gene>
<dbReference type="EMBL" id="BDRX01000036">
    <property type="protein sequence ID" value="GBF92955.1"/>
    <property type="molecule type" value="Genomic_DNA"/>
</dbReference>
<evidence type="ECO:0000256" key="7">
    <source>
        <dbReference type="SAM" id="MobiDB-lite"/>
    </source>
</evidence>
<feature type="domain" description="MD-2-related lipid-recognition" evidence="8">
    <location>
        <begin position="127"/>
        <end position="245"/>
    </location>
</feature>
<keyword evidence="10" id="KW-1185">Reference proteome</keyword>
<dbReference type="GO" id="GO:0015918">
    <property type="term" value="P:sterol transport"/>
    <property type="evidence" value="ECO:0007669"/>
    <property type="project" value="InterPro"/>
</dbReference>
<evidence type="ECO:0000259" key="8">
    <source>
        <dbReference type="SMART" id="SM00737"/>
    </source>
</evidence>
<dbReference type="Proteomes" id="UP000247498">
    <property type="component" value="Unassembled WGS sequence"/>
</dbReference>
<evidence type="ECO:0000313" key="9">
    <source>
        <dbReference type="EMBL" id="GBF92955.1"/>
    </source>
</evidence>
<keyword evidence="4" id="KW-0813">Transport</keyword>
<dbReference type="Gene3D" id="2.60.40.770">
    <property type="match status" value="1"/>
</dbReference>
<evidence type="ECO:0000313" key="10">
    <source>
        <dbReference type="Proteomes" id="UP000247498"/>
    </source>
</evidence>
<comment type="caution">
    <text evidence="9">The sequence shown here is derived from an EMBL/GenBank/DDBJ whole genome shotgun (WGS) entry which is preliminary data.</text>
</comment>
<evidence type="ECO:0000256" key="5">
    <source>
        <dbReference type="ARBA" id="ARBA00022729"/>
    </source>
</evidence>
<organism evidence="9 10">
    <name type="scientific">Raphidocelis subcapitata</name>
    <dbReference type="NCBI Taxonomy" id="307507"/>
    <lineage>
        <taxon>Eukaryota</taxon>
        <taxon>Viridiplantae</taxon>
        <taxon>Chlorophyta</taxon>
        <taxon>core chlorophytes</taxon>
        <taxon>Chlorophyceae</taxon>
        <taxon>CS clade</taxon>
        <taxon>Sphaeropleales</taxon>
        <taxon>Selenastraceae</taxon>
        <taxon>Raphidocelis</taxon>
    </lineage>
</organism>
<keyword evidence="5" id="KW-0732">Signal</keyword>
<proteinExistence type="inferred from homology"/>
<dbReference type="InParanoid" id="A0A2V0P792"/>
<evidence type="ECO:0000256" key="6">
    <source>
        <dbReference type="ARBA" id="ARBA00023055"/>
    </source>
</evidence>
<dbReference type="InterPro" id="IPR003172">
    <property type="entry name" value="ML_dom"/>
</dbReference>
<dbReference type="InterPro" id="IPR039670">
    <property type="entry name" value="NPC2-like"/>
</dbReference>
<comment type="subunit">
    <text evidence="3">Monomer.</text>
</comment>